<dbReference type="RefSeq" id="WP_101308146.1">
    <property type="nucleotide sequence ID" value="NZ_MVDE01000002.1"/>
</dbReference>
<organism evidence="1 2">
    <name type="scientific">Labilibaculum manganireducens</name>
    <dbReference type="NCBI Taxonomy" id="1940525"/>
    <lineage>
        <taxon>Bacteria</taxon>
        <taxon>Pseudomonadati</taxon>
        <taxon>Bacteroidota</taxon>
        <taxon>Bacteroidia</taxon>
        <taxon>Marinilabiliales</taxon>
        <taxon>Marinifilaceae</taxon>
        <taxon>Labilibaculum</taxon>
    </lineage>
</organism>
<accession>A0A2N3IFK8</accession>
<dbReference type="InterPro" id="IPR038396">
    <property type="entry name" value="SpoIIAA-like_sf"/>
</dbReference>
<keyword evidence="2" id="KW-1185">Reference proteome</keyword>
<evidence type="ECO:0000313" key="2">
    <source>
        <dbReference type="Proteomes" id="UP000233618"/>
    </source>
</evidence>
<dbReference type="EMBL" id="MVDE01000002">
    <property type="protein sequence ID" value="PKQ69091.1"/>
    <property type="molecule type" value="Genomic_DNA"/>
</dbReference>
<gene>
    <name evidence="1" type="ORF">BZG01_01950</name>
</gene>
<evidence type="ECO:0008006" key="3">
    <source>
        <dbReference type="Google" id="ProtNLM"/>
    </source>
</evidence>
<protein>
    <recommendedName>
        <fullName evidence="3">STAS/SEC14 domain-containing protein</fullName>
    </recommendedName>
</protein>
<proteinExistence type="predicted"/>
<dbReference type="AlphaFoldDB" id="A0A2N3IFK8"/>
<name>A0A2N3IFK8_9BACT</name>
<sequence>MKIVIDNDDFCIRVYSNVAYLKVMGMQDEEAAYFFSSAIDQMLEEYSYKDLASVCDLRDLIISSPEIARIINDAIRKLTYQLKFEYNAVIVSPKFGQIVRAYVFSFYLRDTNLNTHVFSREDKAIKWIESKGFCAEGIKMFLMKYQE</sequence>
<evidence type="ECO:0000313" key="1">
    <source>
        <dbReference type="EMBL" id="PKQ69091.1"/>
    </source>
</evidence>
<dbReference type="Proteomes" id="UP000233618">
    <property type="component" value="Unassembled WGS sequence"/>
</dbReference>
<dbReference type="Gene3D" id="3.40.50.10600">
    <property type="entry name" value="SpoIIaa-like domains"/>
    <property type="match status" value="1"/>
</dbReference>
<comment type="caution">
    <text evidence="1">The sequence shown here is derived from an EMBL/GenBank/DDBJ whole genome shotgun (WGS) entry which is preliminary data.</text>
</comment>
<reference evidence="1 2" key="1">
    <citation type="journal article" date="2017" name="Front. Microbiol.">
        <title>Labilibaculum manganireducens gen. nov., sp. nov. and Labilibaculum filiforme sp. nov., Novel Bacteroidetes Isolated from Subsurface Sediments of the Baltic Sea.</title>
        <authorList>
            <person name="Vandieken V."/>
            <person name="Marshall I.P."/>
            <person name="Niemann H."/>
            <person name="Engelen B."/>
            <person name="Cypionka H."/>
        </authorList>
    </citation>
    <scope>NUCLEOTIDE SEQUENCE [LARGE SCALE GENOMIC DNA]</scope>
    <source>
        <strain evidence="1 2">59.10-2M</strain>
    </source>
</reference>